<dbReference type="AlphaFoldDB" id="X0XJN1"/>
<organism evidence="1">
    <name type="scientific">marine sediment metagenome</name>
    <dbReference type="NCBI Taxonomy" id="412755"/>
    <lineage>
        <taxon>unclassified sequences</taxon>
        <taxon>metagenomes</taxon>
        <taxon>ecological metagenomes</taxon>
    </lineage>
</organism>
<dbReference type="EMBL" id="BARS01036026">
    <property type="protein sequence ID" value="GAG25186.1"/>
    <property type="molecule type" value="Genomic_DNA"/>
</dbReference>
<proteinExistence type="predicted"/>
<reference evidence="1" key="1">
    <citation type="journal article" date="2014" name="Front. Microbiol.">
        <title>High frequency of phylogenetically diverse reductive dehalogenase-homologous genes in deep subseafloor sedimentary metagenomes.</title>
        <authorList>
            <person name="Kawai M."/>
            <person name="Futagami T."/>
            <person name="Toyoda A."/>
            <person name="Takaki Y."/>
            <person name="Nishi S."/>
            <person name="Hori S."/>
            <person name="Arai W."/>
            <person name="Tsubouchi T."/>
            <person name="Morono Y."/>
            <person name="Uchiyama I."/>
            <person name="Ito T."/>
            <person name="Fujiyama A."/>
            <person name="Inagaki F."/>
            <person name="Takami H."/>
        </authorList>
    </citation>
    <scope>NUCLEOTIDE SEQUENCE</scope>
    <source>
        <strain evidence="1">Expedition CK06-06</strain>
    </source>
</reference>
<protein>
    <submittedName>
        <fullName evidence="1">Uncharacterized protein</fullName>
    </submittedName>
</protein>
<comment type="caution">
    <text evidence="1">The sequence shown here is derived from an EMBL/GenBank/DDBJ whole genome shotgun (WGS) entry which is preliminary data.</text>
</comment>
<name>X0XJN1_9ZZZZ</name>
<feature type="non-terminal residue" evidence="1">
    <location>
        <position position="1"/>
    </location>
</feature>
<evidence type="ECO:0000313" key="1">
    <source>
        <dbReference type="EMBL" id="GAG25186.1"/>
    </source>
</evidence>
<gene>
    <name evidence="1" type="ORF">S01H1_55425</name>
</gene>
<accession>X0XJN1</accession>
<sequence length="35" mass="4125">LWRGIGAAVVDFGRTDVFFNVNTPDDLERWQEMIR</sequence>